<dbReference type="InterPro" id="IPR027417">
    <property type="entry name" value="P-loop_NTPase"/>
</dbReference>
<comment type="caution">
    <text evidence="3">The sequence shown here is derived from an EMBL/GenBank/DDBJ whole genome shotgun (WGS) entry which is preliminary data.</text>
</comment>
<evidence type="ECO:0000259" key="2">
    <source>
        <dbReference type="SMART" id="SM01043"/>
    </source>
</evidence>
<dbReference type="EMBL" id="ADVG01000001">
    <property type="protein sequence ID" value="EFH88904.1"/>
    <property type="molecule type" value="Genomic_DNA"/>
</dbReference>
<evidence type="ECO:0000313" key="4">
    <source>
        <dbReference type="Proteomes" id="UP000004508"/>
    </source>
</evidence>
<dbReference type="OrthoDB" id="134937at2"/>
<dbReference type="InParanoid" id="D6TGX5"/>
<dbReference type="Pfam" id="PF03704">
    <property type="entry name" value="BTAD"/>
    <property type="match status" value="1"/>
</dbReference>
<evidence type="ECO:0000313" key="3">
    <source>
        <dbReference type="EMBL" id="EFH88904.1"/>
    </source>
</evidence>
<dbReference type="Proteomes" id="UP000004508">
    <property type="component" value="Unassembled WGS sequence"/>
</dbReference>
<dbReference type="AlphaFoldDB" id="D6TGX5"/>
<feature type="repeat" description="TPR" evidence="1">
    <location>
        <begin position="636"/>
        <end position="669"/>
    </location>
</feature>
<dbReference type="Gene3D" id="1.10.10.10">
    <property type="entry name" value="Winged helix-like DNA-binding domain superfamily/Winged helix DNA-binding domain"/>
    <property type="match status" value="1"/>
</dbReference>
<keyword evidence="4" id="KW-1185">Reference proteome</keyword>
<dbReference type="Pfam" id="PF25873">
    <property type="entry name" value="WHD_MalT"/>
    <property type="match status" value="1"/>
</dbReference>
<dbReference type="InterPro" id="IPR036388">
    <property type="entry name" value="WH-like_DNA-bd_sf"/>
</dbReference>
<dbReference type="SUPFAM" id="SSF48452">
    <property type="entry name" value="TPR-like"/>
    <property type="match status" value="3"/>
</dbReference>
<dbReference type="InterPro" id="IPR005158">
    <property type="entry name" value="BTAD"/>
</dbReference>
<dbReference type="SMART" id="SM01043">
    <property type="entry name" value="BTAD"/>
    <property type="match status" value="1"/>
</dbReference>
<name>D6TGX5_KTERA</name>
<dbReference type="InterPro" id="IPR041617">
    <property type="entry name" value="TPR_MalT"/>
</dbReference>
<dbReference type="RefSeq" id="WP_007905124.1">
    <property type="nucleotide sequence ID" value="NZ_ADVG01000001.1"/>
</dbReference>
<dbReference type="PANTHER" id="PTHR35807">
    <property type="entry name" value="TRANSCRIPTIONAL REGULATOR REDD-RELATED"/>
    <property type="match status" value="1"/>
</dbReference>
<dbReference type="STRING" id="485913.Krac_10414"/>
<dbReference type="SMART" id="SM00028">
    <property type="entry name" value="TPR"/>
    <property type="match status" value="7"/>
</dbReference>
<dbReference type="PROSITE" id="PS50005">
    <property type="entry name" value="TPR"/>
    <property type="match status" value="1"/>
</dbReference>
<dbReference type="PANTHER" id="PTHR35807:SF2">
    <property type="entry name" value="TRANSCRIPTIONAL ACTIVATOR DOMAIN"/>
    <property type="match status" value="1"/>
</dbReference>
<dbReference type="InterPro" id="IPR019734">
    <property type="entry name" value="TPR_rpt"/>
</dbReference>
<dbReference type="SUPFAM" id="SSF52540">
    <property type="entry name" value="P-loop containing nucleoside triphosphate hydrolases"/>
    <property type="match status" value="1"/>
</dbReference>
<dbReference type="InterPro" id="IPR051677">
    <property type="entry name" value="AfsR-DnrI-RedD_regulator"/>
</dbReference>
<dbReference type="Pfam" id="PF17874">
    <property type="entry name" value="TPR_MalT"/>
    <property type="match status" value="1"/>
</dbReference>
<evidence type="ECO:0000256" key="1">
    <source>
        <dbReference type="PROSITE-ProRule" id="PRU00339"/>
    </source>
</evidence>
<dbReference type="InterPro" id="IPR011990">
    <property type="entry name" value="TPR-like_helical_dom_sf"/>
</dbReference>
<dbReference type="Gene3D" id="1.25.40.10">
    <property type="entry name" value="Tetratricopeptide repeat domain"/>
    <property type="match status" value="4"/>
</dbReference>
<reference evidence="3 4" key="1">
    <citation type="journal article" date="2011" name="Stand. Genomic Sci.">
        <title>Non-contiguous finished genome sequence and contextual data of the filamentous soil bacterium Ktedonobacter racemifer type strain (SOSP1-21).</title>
        <authorList>
            <person name="Chang Y.J."/>
            <person name="Land M."/>
            <person name="Hauser L."/>
            <person name="Chertkov O."/>
            <person name="Del Rio T.G."/>
            <person name="Nolan M."/>
            <person name="Copeland A."/>
            <person name="Tice H."/>
            <person name="Cheng J.F."/>
            <person name="Lucas S."/>
            <person name="Han C."/>
            <person name="Goodwin L."/>
            <person name="Pitluck S."/>
            <person name="Ivanova N."/>
            <person name="Ovchinikova G."/>
            <person name="Pati A."/>
            <person name="Chen A."/>
            <person name="Palaniappan K."/>
            <person name="Mavromatis K."/>
            <person name="Liolios K."/>
            <person name="Brettin T."/>
            <person name="Fiebig A."/>
            <person name="Rohde M."/>
            <person name="Abt B."/>
            <person name="Goker M."/>
            <person name="Detter J.C."/>
            <person name="Woyke T."/>
            <person name="Bristow J."/>
            <person name="Eisen J.A."/>
            <person name="Markowitz V."/>
            <person name="Hugenholtz P."/>
            <person name="Kyrpides N.C."/>
            <person name="Klenk H.P."/>
            <person name="Lapidus A."/>
        </authorList>
    </citation>
    <scope>NUCLEOTIDE SEQUENCE [LARGE SCALE GENOMIC DNA]</scope>
    <source>
        <strain evidence="4">DSM 44963</strain>
    </source>
</reference>
<dbReference type="Gene3D" id="3.40.50.300">
    <property type="entry name" value="P-loop containing nucleotide triphosphate hydrolases"/>
    <property type="match status" value="1"/>
</dbReference>
<dbReference type="InterPro" id="IPR059106">
    <property type="entry name" value="WHD_MalT"/>
</dbReference>
<dbReference type="eggNOG" id="COG2909">
    <property type="taxonomic scope" value="Bacteria"/>
</dbReference>
<keyword evidence="1" id="KW-0802">TPR repeat</keyword>
<proteinExistence type="predicted"/>
<sequence length="1103" mass="126493">MEENQLLRKIVSPALPPALLYREALVRRLNDALCGRVSETQERLPNYKLIGLYAPAGYGKTTLLADLARHTTIPCCWYLLDRTDTDKLVFLKLIIFSIRHCFPTFGSALDQLIESVAIPNVNKPKDSSHFDALVEALITAINTEITERFALFLSNYQEINECPPVVEVVNQLLQKVSEHCIIVIESRVIPDLDFAHLLAYREVYCLSSKELRFTAHEICSLAQIQGVTALNYPEAERLSTSFDGWVMGILLGTRIGDMQFLRTHQGDKQLLFKYVVDEIFKQEAHIYHFLKEASVLQQMTPSLCSKLLMISNAEDHLVYLEKHGLFVTRCDSSLESVYTCHPILRDLLREELKRENYERFILLHRQAADLFLANHDYEQAIYHALESGMEDIAIYLVSNIYQDLFSQGHVDTLTRWIRSFSSTVLATNPLLLLIQANIALLSGDYVLALTLLDAGDQELKQQTPSTVTQSFPPFETTMALARSKALFQAGEYRQSYNLCQIVLAQLSTDDVFSRAEAYMRIGICMNLLGDFFTGIDYLQKALLLWGRHTIKLQVADVHSALASAYSLVGNFSLADHHLSCAIACGNFLHNEQDKVTNLTRMGLLKMRQGKFSEAETFLSDALLLARGLLHFRRGEAYALVNLGELFLDQGQYEQALTYAENGLALAREIKDYYLAGCGLYVLAMIYLLRGDISTALLLASEMEQPKDQENSFSYQRVIYEIICATILFYQQRYEEALASFSKIEEILEFVGLRREHLQVMVRIAACYSAMNRLSMVNTYLKKIMNFLSVYVHYTQLAFIEVSRHSSLLYSIRTQQEATEIRKILHIEAEELPAAKELLGKEDIIVALDSKITIKERFRLQLVALGEPVVHKDGMPVTNWRMARTMELCFFLLDRSRPIRKEHIITELWSEIDEQTSHTFHTTLYYLRKVFGGKCVVFQSGTYTLQLDTIYGNDIWYDVEVFQTYYAQAKQSLAAGDDDKAQNEFLSMIELYQGDYLQPIYSDWCALKRDELRNVYLDARRSLALIAWRKEAFDESVQHWQRILVIDPSQEEAHYGIMRCYARQGKKGLALHQYRVCQEILQQELNTAPSQTLQRFYQRLLGTS</sequence>
<accession>D6TGX5</accession>
<gene>
    <name evidence="3" type="ORF">Krac_10414</name>
</gene>
<feature type="domain" description="Bacterial transcriptional activator" evidence="2">
    <location>
        <begin position="956"/>
        <end position="1100"/>
    </location>
</feature>
<organism evidence="3 4">
    <name type="scientific">Ktedonobacter racemifer DSM 44963</name>
    <dbReference type="NCBI Taxonomy" id="485913"/>
    <lineage>
        <taxon>Bacteria</taxon>
        <taxon>Bacillati</taxon>
        <taxon>Chloroflexota</taxon>
        <taxon>Ktedonobacteria</taxon>
        <taxon>Ktedonobacterales</taxon>
        <taxon>Ktedonobacteraceae</taxon>
        <taxon>Ktedonobacter</taxon>
    </lineage>
</organism>
<dbReference type="eggNOG" id="COG3629">
    <property type="taxonomic scope" value="Bacteria"/>
</dbReference>
<protein>
    <submittedName>
        <fullName evidence="3">Transcriptional activator domain protein</fullName>
    </submittedName>
</protein>